<name>A0A8J2W7H4_9NEOP</name>
<evidence type="ECO:0000313" key="2">
    <source>
        <dbReference type="Proteomes" id="UP000789524"/>
    </source>
</evidence>
<dbReference type="AlphaFoldDB" id="A0A8J2W7H4"/>
<dbReference type="EMBL" id="CAKASE010000074">
    <property type="protein sequence ID" value="CAG9575879.1"/>
    <property type="molecule type" value="Genomic_DNA"/>
</dbReference>
<proteinExistence type="predicted"/>
<dbReference type="OrthoDB" id="6475149at2759"/>
<protein>
    <submittedName>
        <fullName evidence="1">(African queen) hypothetical protein</fullName>
    </submittedName>
</protein>
<reference evidence="1" key="1">
    <citation type="submission" date="2021-09" db="EMBL/GenBank/DDBJ databases">
        <authorList>
            <person name="Martin H S."/>
        </authorList>
    </citation>
    <scope>NUCLEOTIDE SEQUENCE</scope>
</reference>
<accession>A0A8J2W7H4</accession>
<gene>
    <name evidence="1" type="ORF">DCHRY22_LOCUS11698</name>
</gene>
<sequence>MFNKGLDLVARGYVVTRSIRRFFNAARGPQYTISTDNGHKHPYLEVRNATYHGLGPREEARAMCAVKTQEVNATANATITRRLHGVVTSRELHTAVQRLEVIIFGQMQQLWQSLDALRSQLTSNTNTNYPDRRSISFRFRPNRG</sequence>
<keyword evidence="2" id="KW-1185">Reference proteome</keyword>
<evidence type="ECO:0000313" key="1">
    <source>
        <dbReference type="EMBL" id="CAG9575879.1"/>
    </source>
</evidence>
<organism evidence="1 2">
    <name type="scientific">Danaus chrysippus</name>
    <name type="common">African queen</name>
    <dbReference type="NCBI Taxonomy" id="151541"/>
    <lineage>
        <taxon>Eukaryota</taxon>
        <taxon>Metazoa</taxon>
        <taxon>Ecdysozoa</taxon>
        <taxon>Arthropoda</taxon>
        <taxon>Hexapoda</taxon>
        <taxon>Insecta</taxon>
        <taxon>Pterygota</taxon>
        <taxon>Neoptera</taxon>
        <taxon>Endopterygota</taxon>
        <taxon>Lepidoptera</taxon>
        <taxon>Glossata</taxon>
        <taxon>Ditrysia</taxon>
        <taxon>Papilionoidea</taxon>
        <taxon>Nymphalidae</taxon>
        <taxon>Danainae</taxon>
        <taxon>Danaini</taxon>
        <taxon>Danaina</taxon>
        <taxon>Danaus</taxon>
        <taxon>Anosia</taxon>
    </lineage>
</organism>
<comment type="caution">
    <text evidence="1">The sequence shown here is derived from an EMBL/GenBank/DDBJ whole genome shotgun (WGS) entry which is preliminary data.</text>
</comment>
<dbReference type="Proteomes" id="UP000789524">
    <property type="component" value="Unassembled WGS sequence"/>
</dbReference>